<protein>
    <submittedName>
        <fullName evidence="1">Uncharacterized protein</fullName>
    </submittedName>
</protein>
<evidence type="ECO:0000313" key="2">
    <source>
        <dbReference type="Proteomes" id="UP001055811"/>
    </source>
</evidence>
<accession>A0ACB9CZS3</accession>
<name>A0ACB9CZS3_CICIN</name>
<reference evidence="2" key="1">
    <citation type="journal article" date="2022" name="Mol. Ecol. Resour.">
        <title>The genomes of chicory, endive, great burdock and yacon provide insights into Asteraceae palaeo-polyploidization history and plant inulin production.</title>
        <authorList>
            <person name="Fan W."/>
            <person name="Wang S."/>
            <person name="Wang H."/>
            <person name="Wang A."/>
            <person name="Jiang F."/>
            <person name="Liu H."/>
            <person name="Zhao H."/>
            <person name="Xu D."/>
            <person name="Zhang Y."/>
        </authorList>
    </citation>
    <scope>NUCLEOTIDE SEQUENCE [LARGE SCALE GENOMIC DNA]</scope>
    <source>
        <strain evidence="2">cv. Punajuju</strain>
    </source>
</reference>
<gene>
    <name evidence="1" type="ORF">L2E82_30249</name>
</gene>
<sequence length="148" mass="16751">MELVIEKIEEALNIQENAGSFIEIVMEDMGFSYGKPVAAVTIYKCLLNWNYFQAERTSLFDQLIEFFGPQNDDDINNDKMAYWLSQASTLLFLIQKSLTLRGASPVLKPPPPASLFDKIIMDNLKEELTLLVHRLCILVVELLIAPGV</sequence>
<proteinExistence type="predicted"/>
<dbReference type="Proteomes" id="UP001055811">
    <property type="component" value="Linkage Group LG05"/>
</dbReference>
<evidence type="ECO:0000313" key="1">
    <source>
        <dbReference type="EMBL" id="KAI3739837.1"/>
    </source>
</evidence>
<comment type="caution">
    <text evidence="1">The sequence shown here is derived from an EMBL/GenBank/DDBJ whole genome shotgun (WGS) entry which is preliminary data.</text>
</comment>
<keyword evidence="2" id="KW-1185">Reference proteome</keyword>
<organism evidence="1 2">
    <name type="scientific">Cichorium intybus</name>
    <name type="common">Chicory</name>
    <dbReference type="NCBI Taxonomy" id="13427"/>
    <lineage>
        <taxon>Eukaryota</taxon>
        <taxon>Viridiplantae</taxon>
        <taxon>Streptophyta</taxon>
        <taxon>Embryophyta</taxon>
        <taxon>Tracheophyta</taxon>
        <taxon>Spermatophyta</taxon>
        <taxon>Magnoliopsida</taxon>
        <taxon>eudicotyledons</taxon>
        <taxon>Gunneridae</taxon>
        <taxon>Pentapetalae</taxon>
        <taxon>asterids</taxon>
        <taxon>campanulids</taxon>
        <taxon>Asterales</taxon>
        <taxon>Asteraceae</taxon>
        <taxon>Cichorioideae</taxon>
        <taxon>Cichorieae</taxon>
        <taxon>Cichoriinae</taxon>
        <taxon>Cichorium</taxon>
    </lineage>
</organism>
<reference evidence="1 2" key="2">
    <citation type="journal article" date="2022" name="Mol. Ecol. Resour.">
        <title>The genomes of chicory, endive, great burdock and yacon provide insights into Asteraceae paleo-polyploidization history and plant inulin production.</title>
        <authorList>
            <person name="Fan W."/>
            <person name="Wang S."/>
            <person name="Wang H."/>
            <person name="Wang A."/>
            <person name="Jiang F."/>
            <person name="Liu H."/>
            <person name="Zhao H."/>
            <person name="Xu D."/>
            <person name="Zhang Y."/>
        </authorList>
    </citation>
    <scope>NUCLEOTIDE SEQUENCE [LARGE SCALE GENOMIC DNA]</scope>
    <source>
        <strain evidence="2">cv. Punajuju</strain>
        <tissue evidence="1">Leaves</tissue>
    </source>
</reference>
<dbReference type="EMBL" id="CM042013">
    <property type="protein sequence ID" value="KAI3739837.1"/>
    <property type="molecule type" value="Genomic_DNA"/>
</dbReference>